<organism evidence="2">
    <name type="scientific">uncultured prokaryote</name>
    <dbReference type="NCBI Taxonomy" id="198431"/>
    <lineage>
        <taxon>unclassified sequences</taxon>
        <taxon>environmental samples</taxon>
    </lineage>
</organism>
<evidence type="ECO:0000313" key="2">
    <source>
        <dbReference type="EMBL" id="BAL58203.1"/>
    </source>
</evidence>
<sequence length="463" mass="51664">MFRQAEGAGRLLKAGKENEISGEQINYFREFLRSRGIKEEDILIFTTFKTGNHRKKLLMLSNYLSSITPPAVLDIEHLNTVTRSYPGIITGTYHIYRGHARIMTFQKGTPPFFDEGSGGIDVDENGVPAFSRFEEVRFTFSHAEGISGKNPCALYVHGTGGTAFTVFEDLSALNMNARGISVMSFDSPLHGERMPDHWDPTFTFFNFMNLIAARDNIRETALEIHQFITLLMNFKIDSQINPDGKLVECDPEKILFMGHSQGAITGIPYLGVDHRTKGAVISGGGGVLIYSLIHKSQPFPIQPLLRVLFGKSEELQPYHLLLNIFQIFFEPSDPAVYAPFVVYDEELSPEPVNLFVSEGMEDGFTPPETAESLCGAGLWPQVEPVSRLIPLYRIDTYRIVHSSPVKGNFLTPAGERATVGFIQFPGEGHFALFDSPCGYSMWGNFFQSLIHSEPVIDTSCLNQ</sequence>
<dbReference type="EMBL" id="AP011797">
    <property type="protein sequence ID" value="BAL58203.1"/>
    <property type="molecule type" value="Genomic_DNA"/>
</dbReference>
<protein>
    <submittedName>
        <fullName evidence="2">Lipase</fullName>
    </submittedName>
</protein>
<evidence type="ECO:0000259" key="1">
    <source>
        <dbReference type="Pfam" id="PF12697"/>
    </source>
</evidence>
<dbReference type="Gene3D" id="3.40.50.1820">
    <property type="entry name" value="alpha/beta hydrolase"/>
    <property type="match status" value="1"/>
</dbReference>
<feature type="domain" description="AB hydrolase-1" evidence="1">
    <location>
        <begin position="154"/>
        <end position="436"/>
    </location>
</feature>
<proteinExistence type="predicted"/>
<dbReference type="SUPFAM" id="SSF53474">
    <property type="entry name" value="alpha/beta-Hydrolases"/>
    <property type="match status" value="1"/>
</dbReference>
<dbReference type="InterPro" id="IPR000073">
    <property type="entry name" value="AB_hydrolase_1"/>
</dbReference>
<accession>H5SPW7</accession>
<gene>
    <name evidence="2" type="ORF">HGMM_F55D02C03</name>
</gene>
<dbReference type="Pfam" id="PF12697">
    <property type="entry name" value="Abhydrolase_6"/>
    <property type="match status" value="1"/>
</dbReference>
<name>H5SPW7_9ZZZZ</name>
<reference evidence="2" key="1">
    <citation type="journal article" date="2005" name="Environ. Microbiol.">
        <title>Genetic and functional properties of uncultivated thermophilic crenarchaeotes from a subsurface gold mine as revealed by analysis of genome fragments.</title>
        <authorList>
            <person name="Nunoura T."/>
            <person name="Hirayama H."/>
            <person name="Takami H."/>
            <person name="Oida H."/>
            <person name="Nishi S."/>
            <person name="Shimamura S."/>
            <person name="Suzuki Y."/>
            <person name="Inagaki F."/>
            <person name="Takai K."/>
            <person name="Nealson K.H."/>
            <person name="Horikoshi K."/>
        </authorList>
    </citation>
    <scope>NUCLEOTIDE SEQUENCE</scope>
</reference>
<dbReference type="AlphaFoldDB" id="H5SPW7"/>
<dbReference type="InterPro" id="IPR029058">
    <property type="entry name" value="AB_hydrolase_fold"/>
</dbReference>
<reference evidence="2" key="2">
    <citation type="journal article" date="2012" name="PLoS ONE">
        <title>A Deeply Branching Thermophilic Bacterium with an Ancient Acetyl-CoA Pathway Dominates a Subsurface Ecosystem.</title>
        <authorList>
            <person name="Takami H."/>
            <person name="Noguchi H."/>
            <person name="Takaki Y."/>
            <person name="Uchiyama I."/>
            <person name="Toyoda A."/>
            <person name="Nishi S."/>
            <person name="Chee G.-J."/>
            <person name="Arai W."/>
            <person name="Nunoura T."/>
            <person name="Itoh T."/>
            <person name="Hattori M."/>
            <person name="Takai K."/>
        </authorList>
    </citation>
    <scope>NUCLEOTIDE SEQUENCE</scope>
</reference>